<sequence>MNGHETESPAGVSELDRAMQREAVHADALQRRLESVRSTAVSSDGTVTAEVDCAGALCRLDLTPESVGLGAVLLADTIRLTTAHARARLPERLREAADAG</sequence>
<dbReference type="Gene3D" id="3.30.1310.10">
    <property type="entry name" value="Nucleoid-associated protein YbaB-like domain"/>
    <property type="match status" value="1"/>
</dbReference>
<dbReference type="EMBL" id="VLLL01000011">
    <property type="protein sequence ID" value="TWJ07506.1"/>
    <property type="molecule type" value="Genomic_DNA"/>
</dbReference>
<dbReference type="InterPro" id="IPR004401">
    <property type="entry name" value="YbaB/EbfC"/>
</dbReference>
<feature type="region of interest" description="Disordered" evidence="1">
    <location>
        <begin position="1"/>
        <end position="20"/>
    </location>
</feature>
<keyword evidence="3" id="KW-1185">Reference proteome</keyword>
<accession>A0A562UPI3</accession>
<dbReference type="GO" id="GO:0003677">
    <property type="term" value="F:DNA binding"/>
    <property type="evidence" value="ECO:0007669"/>
    <property type="project" value="UniProtKB-KW"/>
</dbReference>
<dbReference type="Proteomes" id="UP000321617">
    <property type="component" value="Unassembled WGS sequence"/>
</dbReference>
<protein>
    <submittedName>
        <fullName evidence="2">YbaB/EbfC DNA-binding family protein</fullName>
    </submittedName>
</protein>
<dbReference type="OrthoDB" id="4484388at2"/>
<reference evidence="2 3" key="1">
    <citation type="journal article" date="2013" name="Stand. Genomic Sci.">
        <title>Genomic Encyclopedia of Type Strains, Phase I: The one thousand microbial genomes (KMG-I) project.</title>
        <authorList>
            <person name="Kyrpides N.C."/>
            <person name="Woyke T."/>
            <person name="Eisen J.A."/>
            <person name="Garrity G."/>
            <person name="Lilburn T.G."/>
            <person name="Beck B.J."/>
            <person name="Whitman W.B."/>
            <person name="Hugenholtz P."/>
            <person name="Klenk H.P."/>
        </authorList>
    </citation>
    <scope>NUCLEOTIDE SEQUENCE [LARGE SCALE GENOMIC DNA]</scope>
    <source>
        <strain evidence="2 3">DSM 45044</strain>
    </source>
</reference>
<dbReference type="AlphaFoldDB" id="A0A562UPI3"/>
<dbReference type="InterPro" id="IPR036894">
    <property type="entry name" value="YbaB-like_sf"/>
</dbReference>
<keyword evidence="2" id="KW-0238">DNA-binding</keyword>
<dbReference type="SUPFAM" id="SSF82607">
    <property type="entry name" value="YbaB-like"/>
    <property type="match status" value="1"/>
</dbReference>
<name>A0A562UPI3_9ACTN</name>
<dbReference type="RefSeq" id="WP_147144168.1">
    <property type="nucleotide sequence ID" value="NZ_BAABIJ010000007.1"/>
</dbReference>
<comment type="caution">
    <text evidence="2">The sequence shown here is derived from an EMBL/GenBank/DDBJ whole genome shotgun (WGS) entry which is preliminary data.</text>
</comment>
<evidence type="ECO:0000313" key="2">
    <source>
        <dbReference type="EMBL" id="TWJ07506.1"/>
    </source>
</evidence>
<proteinExistence type="predicted"/>
<evidence type="ECO:0000256" key="1">
    <source>
        <dbReference type="SAM" id="MobiDB-lite"/>
    </source>
</evidence>
<evidence type="ECO:0000313" key="3">
    <source>
        <dbReference type="Proteomes" id="UP000321617"/>
    </source>
</evidence>
<gene>
    <name evidence="2" type="ORF">LX16_4989</name>
</gene>
<dbReference type="Pfam" id="PF02575">
    <property type="entry name" value="YbaB_DNA_bd"/>
    <property type="match status" value="1"/>
</dbReference>
<organism evidence="2 3">
    <name type="scientific">Stackebrandtia albiflava</name>
    <dbReference type="NCBI Taxonomy" id="406432"/>
    <lineage>
        <taxon>Bacteria</taxon>
        <taxon>Bacillati</taxon>
        <taxon>Actinomycetota</taxon>
        <taxon>Actinomycetes</taxon>
        <taxon>Glycomycetales</taxon>
        <taxon>Glycomycetaceae</taxon>
        <taxon>Stackebrandtia</taxon>
    </lineage>
</organism>